<dbReference type="Proteomes" id="UP001634393">
    <property type="component" value="Unassembled WGS sequence"/>
</dbReference>
<protein>
    <submittedName>
        <fullName evidence="1">Uncharacterized protein</fullName>
    </submittedName>
</protein>
<sequence length="69" mass="7978">MQDRLGRGTWASICGLHYDDSVISLVDHLAPSLIDEYKPPIIHIRPRVSISSKSHYYVRCIILYMLHNI</sequence>
<accession>A0ABD3USJ1</accession>
<proteinExistence type="predicted"/>
<gene>
    <name evidence="1" type="ORF">ACJIZ3_012940</name>
</gene>
<evidence type="ECO:0000313" key="2">
    <source>
        <dbReference type="Proteomes" id="UP001634393"/>
    </source>
</evidence>
<evidence type="ECO:0000313" key="1">
    <source>
        <dbReference type="EMBL" id="KAL3851058.1"/>
    </source>
</evidence>
<organism evidence="1 2">
    <name type="scientific">Penstemon smallii</name>
    <dbReference type="NCBI Taxonomy" id="265156"/>
    <lineage>
        <taxon>Eukaryota</taxon>
        <taxon>Viridiplantae</taxon>
        <taxon>Streptophyta</taxon>
        <taxon>Embryophyta</taxon>
        <taxon>Tracheophyta</taxon>
        <taxon>Spermatophyta</taxon>
        <taxon>Magnoliopsida</taxon>
        <taxon>eudicotyledons</taxon>
        <taxon>Gunneridae</taxon>
        <taxon>Pentapetalae</taxon>
        <taxon>asterids</taxon>
        <taxon>lamiids</taxon>
        <taxon>Lamiales</taxon>
        <taxon>Plantaginaceae</taxon>
        <taxon>Cheloneae</taxon>
        <taxon>Penstemon</taxon>
    </lineage>
</organism>
<reference evidence="1 2" key="1">
    <citation type="submission" date="2024-12" db="EMBL/GenBank/DDBJ databases">
        <title>The unique morphological basis and parallel evolutionary history of personate flowers in Penstemon.</title>
        <authorList>
            <person name="Depatie T.H."/>
            <person name="Wessinger C.A."/>
        </authorList>
    </citation>
    <scope>NUCLEOTIDE SEQUENCE [LARGE SCALE GENOMIC DNA]</scope>
    <source>
        <strain evidence="1">WTNN_2</strain>
        <tissue evidence="1">Leaf</tissue>
    </source>
</reference>
<dbReference type="AlphaFoldDB" id="A0ABD3USJ1"/>
<name>A0ABD3USJ1_9LAMI</name>
<comment type="caution">
    <text evidence="1">The sequence shown here is derived from an EMBL/GenBank/DDBJ whole genome shotgun (WGS) entry which is preliminary data.</text>
</comment>
<keyword evidence="2" id="KW-1185">Reference proteome</keyword>
<dbReference type="EMBL" id="JBJXBP010000001">
    <property type="protein sequence ID" value="KAL3851058.1"/>
    <property type="molecule type" value="Genomic_DNA"/>
</dbReference>